<keyword evidence="12" id="KW-1185">Reference proteome</keyword>
<accession>A0ABW3AYX2</accession>
<name>A0ABW3AYX2_9SPHI</name>
<keyword evidence="8" id="KW-0902">Two-component regulatory system</keyword>
<evidence type="ECO:0000256" key="6">
    <source>
        <dbReference type="ARBA" id="ARBA00022777"/>
    </source>
</evidence>
<evidence type="ECO:0000313" key="11">
    <source>
        <dbReference type="EMBL" id="MFD0795544.1"/>
    </source>
</evidence>
<dbReference type="InterPro" id="IPR050482">
    <property type="entry name" value="Sensor_HK_TwoCompSys"/>
</dbReference>
<feature type="domain" description="Histidine kinase/HSP90-like ATPase" evidence="10">
    <location>
        <begin position="166"/>
        <end position="259"/>
    </location>
</feature>
<dbReference type="SMART" id="SM00387">
    <property type="entry name" value="HATPase_c"/>
    <property type="match status" value="1"/>
</dbReference>
<dbReference type="Pfam" id="PF02518">
    <property type="entry name" value="HATPase_c"/>
    <property type="match status" value="1"/>
</dbReference>
<proteinExistence type="predicted"/>
<protein>
    <recommendedName>
        <fullName evidence="2">histidine kinase</fullName>
        <ecNumber evidence="2">2.7.13.3</ecNumber>
    </recommendedName>
</protein>
<gene>
    <name evidence="11" type="ORF">ACFQZX_18120</name>
</gene>
<dbReference type="EC" id="2.7.13.3" evidence="2"/>
<keyword evidence="9" id="KW-1133">Transmembrane helix</keyword>
<dbReference type="Proteomes" id="UP001597010">
    <property type="component" value="Unassembled WGS sequence"/>
</dbReference>
<keyword evidence="5" id="KW-0547">Nucleotide-binding</keyword>
<evidence type="ECO:0000256" key="8">
    <source>
        <dbReference type="ARBA" id="ARBA00023012"/>
    </source>
</evidence>
<evidence type="ECO:0000259" key="10">
    <source>
        <dbReference type="SMART" id="SM00387"/>
    </source>
</evidence>
<evidence type="ECO:0000256" key="3">
    <source>
        <dbReference type="ARBA" id="ARBA00022553"/>
    </source>
</evidence>
<dbReference type="SUPFAM" id="SSF55874">
    <property type="entry name" value="ATPase domain of HSP90 chaperone/DNA topoisomerase II/histidine kinase"/>
    <property type="match status" value="1"/>
</dbReference>
<dbReference type="Pfam" id="PF07730">
    <property type="entry name" value="HisKA_3"/>
    <property type="match status" value="1"/>
</dbReference>
<dbReference type="GO" id="GO:0016301">
    <property type="term" value="F:kinase activity"/>
    <property type="evidence" value="ECO:0007669"/>
    <property type="project" value="UniProtKB-KW"/>
</dbReference>
<keyword evidence="3" id="KW-0597">Phosphoprotein</keyword>
<dbReference type="EMBL" id="JBHTHZ010000014">
    <property type="protein sequence ID" value="MFD0795544.1"/>
    <property type="molecule type" value="Genomic_DNA"/>
</dbReference>
<evidence type="ECO:0000313" key="12">
    <source>
        <dbReference type="Proteomes" id="UP001597010"/>
    </source>
</evidence>
<dbReference type="RefSeq" id="WP_377118044.1">
    <property type="nucleotide sequence ID" value="NZ_JBHTHZ010000014.1"/>
</dbReference>
<comment type="caution">
    <text evidence="11">The sequence shown here is derived from an EMBL/GenBank/DDBJ whole genome shotgun (WGS) entry which is preliminary data.</text>
</comment>
<dbReference type="Gene3D" id="1.20.5.1930">
    <property type="match status" value="1"/>
</dbReference>
<keyword evidence="9" id="KW-0812">Transmembrane</keyword>
<dbReference type="PANTHER" id="PTHR24421:SF10">
    <property type="entry name" value="NITRATE_NITRITE SENSOR PROTEIN NARQ"/>
    <property type="match status" value="1"/>
</dbReference>
<keyword evidence="7" id="KW-0067">ATP-binding</keyword>
<keyword evidence="9" id="KW-0472">Membrane</keyword>
<evidence type="ECO:0000256" key="9">
    <source>
        <dbReference type="SAM" id="Phobius"/>
    </source>
</evidence>
<evidence type="ECO:0000256" key="4">
    <source>
        <dbReference type="ARBA" id="ARBA00022679"/>
    </source>
</evidence>
<dbReference type="InterPro" id="IPR003594">
    <property type="entry name" value="HATPase_dom"/>
</dbReference>
<organism evidence="11 12">
    <name type="scientific">Mucilaginibacter litoreus</name>
    <dbReference type="NCBI Taxonomy" id="1048221"/>
    <lineage>
        <taxon>Bacteria</taxon>
        <taxon>Pseudomonadati</taxon>
        <taxon>Bacteroidota</taxon>
        <taxon>Sphingobacteriia</taxon>
        <taxon>Sphingobacteriales</taxon>
        <taxon>Sphingobacteriaceae</taxon>
        <taxon>Mucilaginibacter</taxon>
    </lineage>
</organism>
<keyword evidence="6 11" id="KW-0418">Kinase</keyword>
<evidence type="ECO:0000256" key="5">
    <source>
        <dbReference type="ARBA" id="ARBA00022741"/>
    </source>
</evidence>
<evidence type="ECO:0000256" key="1">
    <source>
        <dbReference type="ARBA" id="ARBA00000085"/>
    </source>
</evidence>
<reference evidence="12" key="1">
    <citation type="journal article" date="2019" name="Int. J. Syst. Evol. Microbiol.">
        <title>The Global Catalogue of Microorganisms (GCM) 10K type strain sequencing project: providing services to taxonomists for standard genome sequencing and annotation.</title>
        <authorList>
            <consortium name="The Broad Institute Genomics Platform"/>
            <consortium name="The Broad Institute Genome Sequencing Center for Infectious Disease"/>
            <person name="Wu L."/>
            <person name="Ma J."/>
        </authorList>
    </citation>
    <scope>NUCLEOTIDE SEQUENCE [LARGE SCALE GENOMIC DNA]</scope>
    <source>
        <strain evidence="12">CCUG 61484</strain>
    </source>
</reference>
<comment type="catalytic activity">
    <reaction evidence="1">
        <text>ATP + protein L-histidine = ADP + protein N-phospho-L-histidine.</text>
        <dbReference type="EC" id="2.7.13.3"/>
    </reaction>
</comment>
<evidence type="ECO:0000256" key="2">
    <source>
        <dbReference type="ARBA" id="ARBA00012438"/>
    </source>
</evidence>
<feature type="transmembrane region" description="Helical" evidence="9">
    <location>
        <begin position="6"/>
        <end position="28"/>
    </location>
</feature>
<dbReference type="CDD" id="cd16917">
    <property type="entry name" value="HATPase_UhpB-NarQ-NarX-like"/>
    <property type="match status" value="1"/>
</dbReference>
<dbReference type="PANTHER" id="PTHR24421">
    <property type="entry name" value="NITRATE/NITRITE SENSOR PROTEIN NARX-RELATED"/>
    <property type="match status" value="1"/>
</dbReference>
<dbReference type="Gene3D" id="3.30.565.10">
    <property type="entry name" value="Histidine kinase-like ATPase, C-terminal domain"/>
    <property type="match status" value="1"/>
</dbReference>
<sequence>MANTDIKELILIATFIFLLAPAFIVLYVNLYNQRKKRHIEEKALLESKYQQELLKARTEIQEETLTHISREIHDNITQVLSFVKLNLALPAKSTKQQTEQRIEESRALVAQVITDLRDLSKSLSLEHIMHLGLVKTIELEAERINKIGIINVDISVGGDAHSLGEQRELVLFRIFQEALNNAFKHSHATDLKIRLDYFDHLFNLTIQDNGVGFYAGALPNSGSGLKNIVNRAALIGAEAAIESSPGEGCFIKVTIDPLTRFTHAHGS</sequence>
<dbReference type="InterPro" id="IPR011712">
    <property type="entry name" value="Sig_transdc_His_kin_sub3_dim/P"/>
</dbReference>
<evidence type="ECO:0000256" key="7">
    <source>
        <dbReference type="ARBA" id="ARBA00022840"/>
    </source>
</evidence>
<dbReference type="InterPro" id="IPR036890">
    <property type="entry name" value="HATPase_C_sf"/>
</dbReference>
<keyword evidence="4" id="KW-0808">Transferase</keyword>